<dbReference type="EMBL" id="MN740245">
    <property type="protein sequence ID" value="QHT95708.1"/>
    <property type="molecule type" value="Genomic_DNA"/>
</dbReference>
<proteinExistence type="predicted"/>
<reference evidence="1" key="1">
    <citation type="journal article" date="2020" name="Nature">
        <title>Giant virus diversity and host interactions through global metagenomics.</title>
        <authorList>
            <person name="Schulz F."/>
            <person name="Roux S."/>
            <person name="Paez-Espino D."/>
            <person name="Jungbluth S."/>
            <person name="Walsh D.A."/>
            <person name="Denef V.J."/>
            <person name="McMahon K.D."/>
            <person name="Konstantinidis K.T."/>
            <person name="Eloe-Fadrosh E.A."/>
            <person name="Kyrpides N.C."/>
            <person name="Woyke T."/>
        </authorList>
    </citation>
    <scope>NUCLEOTIDE SEQUENCE</scope>
    <source>
        <strain evidence="1">GVMAG-M-3300024301-20</strain>
    </source>
</reference>
<name>A0A6C0IR73_9ZZZZ</name>
<dbReference type="AlphaFoldDB" id="A0A6C0IR73"/>
<accession>A0A6C0IR73</accession>
<organism evidence="1">
    <name type="scientific">viral metagenome</name>
    <dbReference type="NCBI Taxonomy" id="1070528"/>
    <lineage>
        <taxon>unclassified sequences</taxon>
        <taxon>metagenomes</taxon>
        <taxon>organismal metagenomes</taxon>
    </lineage>
</organism>
<protein>
    <submittedName>
        <fullName evidence="1">Uncharacterized protein</fullName>
    </submittedName>
</protein>
<evidence type="ECO:0000313" key="1">
    <source>
        <dbReference type="EMBL" id="QHT95708.1"/>
    </source>
</evidence>
<sequence>MNNKYKRFSNCVTYDNITTLWNLFTKLNNTYNNQNNNLTK</sequence>